<dbReference type="EMBL" id="JAJEPR010000003">
    <property type="protein sequence ID" value="MCC2188710.1"/>
    <property type="molecule type" value="Genomic_DNA"/>
</dbReference>
<feature type="transmembrane region" description="Helical" evidence="1">
    <location>
        <begin position="385"/>
        <end position="408"/>
    </location>
</feature>
<reference evidence="2 3" key="1">
    <citation type="submission" date="2021-10" db="EMBL/GenBank/DDBJ databases">
        <title>Anaerobic single-cell dispensing facilitates the cultivation of human gut bacteria.</title>
        <authorList>
            <person name="Afrizal A."/>
        </authorList>
    </citation>
    <scope>NUCLEOTIDE SEQUENCE [LARGE SCALE GENOMIC DNA]</scope>
    <source>
        <strain evidence="2 3">CLA-AA-H277</strain>
    </source>
</reference>
<feature type="transmembrane region" description="Helical" evidence="1">
    <location>
        <begin position="155"/>
        <end position="171"/>
    </location>
</feature>
<feature type="transmembrane region" description="Helical" evidence="1">
    <location>
        <begin position="341"/>
        <end position="365"/>
    </location>
</feature>
<feature type="transmembrane region" description="Helical" evidence="1">
    <location>
        <begin position="601"/>
        <end position="624"/>
    </location>
</feature>
<gene>
    <name evidence="2" type="ORF">LKD71_02535</name>
</gene>
<keyword evidence="1" id="KW-0812">Transmembrane</keyword>
<dbReference type="Pfam" id="PF09913">
    <property type="entry name" value="DUF2142"/>
    <property type="match status" value="1"/>
</dbReference>
<name>A0AAE3DQS5_9FIRM</name>
<keyword evidence="1" id="KW-0472">Membrane</keyword>
<dbReference type="InterPro" id="IPR018674">
    <property type="entry name" value="DUF2142_membrane"/>
</dbReference>
<evidence type="ECO:0000256" key="1">
    <source>
        <dbReference type="SAM" id="Phobius"/>
    </source>
</evidence>
<feature type="transmembrane region" description="Helical" evidence="1">
    <location>
        <begin position="511"/>
        <end position="528"/>
    </location>
</feature>
<keyword evidence="1" id="KW-1133">Transmembrane helix</keyword>
<protein>
    <submittedName>
        <fullName evidence="2">DUF2142 domain-containing protein</fullName>
    </submittedName>
</protein>
<organism evidence="2 3">
    <name type="scientific">Fusicatenibacter faecihominis</name>
    <dbReference type="NCBI Taxonomy" id="2881276"/>
    <lineage>
        <taxon>Bacteria</taxon>
        <taxon>Bacillati</taxon>
        <taxon>Bacillota</taxon>
        <taxon>Clostridia</taxon>
        <taxon>Lachnospirales</taxon>
        <taxon>Lachnospiraceae</taxon>
        <taxon>Fusicatenibacter</taxon>
    </lineage>
</organism>
<sequence length="625" mass="71161">MDMNVLKKILKEVVAAVLIIALAFGIELIGFNYRTFVKGETADILYQPGGEVPEELEAVEKKYYRVRLLLKEPTYIKKMQVILNTPEKTDYSFYVRYDNAFKAEKLEKITDAYWPELGSGFTNLDKDVKVLTLSIPKGAELVSVRLYSSTALNKYRLLFLMMVLFFLYVIFTKKQWFVEHLDWTTAGAILILGCFTIFSQGVIENGWDEQIHFDRAYQLSFGGGAVKTNDTYELLCERLAKDCYNTAEEKELLTQYLNDKYHSNEGTAEYNLGVNCAYTGYLLQAFGIWVGRLFHLSFNRLFMLGKLMNLLLYVVGMFFAIRLMPKKKELIAALAMVPTQVYIATTYTYDVPLNVFMMLGMVLWLKVILEGKSEKAFRYLLGSVLIFGFGSLAKAVYIPMIAVCYFVPGEIFKDKKQKRLFFGLVSAVLIAVLMTFVLPTLIWNANNEIGTTGDPRGGDTDVVLQLRSILAYPLQYIKLFCKEVISEFGSYFAGTAGLACFGRMRELSSRWSYILIPWIFGMTFLSRKEDCLVMEKKYKLSLGVILFVVLGLIWSALYLSYTPVGATHISGVQARYYYPLLLPLMLILGNKRCIIDIRQDVYGRLAVGIPALLMMAGIFLKMIVI</sequence>
<evidence type="ECO:0000313" key="3">
    <source>
        <dbReference type="Proteomes" id="UP001197875"/>
    </source>
</evidence>
<comment type="caution">
    <text evidence="2">The sequence shown here is derived from an EMBL/GenBank/DDBJ whole genome shotgun (WGS) entry which is preliminary data.</text>
</comment>
<keyword evidence="3" id="KW-1185">Reference proteome</keyword>
<dbReference type="Proteomes" id="UP001197875">
    <property type="component" value="Unassembled WGS sequence"/>
</dbReference>
<proteinExistence type="predicted"/>
<feature type="transmembrane region" description="Helical" evidence="1">
    <location>
        <begin position="540"/>
        <end position="561"/>
    </location>
</feature>
<dbReference type="AlphaFoldDB" id="A0AAE3DQS5"/>
<feature type="transmembrane region" description="Helical" evidence="1">
    <location>
        <begin position="573"/>
        <end position="589"/>
    </location>
</feature>
<evidence type="ECO:0000313" key="2">
    <source>
        <dbReference type="EMBL" id="MCC2188710.1"/>
    </source>
</evidence>
<feature type="transmembrane region" description="Helical" evidence="1">
    <location>
        <begin position="301"/>
        <end position="321"/>
    </location>
</feature>
<dbReference type="RefSeq" id="WP_227614220.1">
    <property type="nucleotide sequence ID" value="NZ_JAJEPR010000003.1"/>
</dbReference>
<feature type="transmembrane region" description="Helical" evidence="1">
    <location>
        <begin position="420"/>
        <end position="443"/>
    </location>
</feature>
<accession>A0AAE3DQS5</accession>
<feature type="transmembrane region" description="Helical" evidence="1">
    <location>
        <begin position="183"/>
        <end position="203"/>
    </location>
</feature>
<feature type="transmembrane region" description="Helical" evidence="1">
    <location>
        <begin position="12"/>
        <end position="33"/>
    </location>
</feature>